<dbReference type="EMBL" id="MFQH01000017">
    <property type="protein sequence ID" value="OGH78154.1"/>
    <property type="molecule type" value="Genomic_DNA"/>
</dbReference>
<dbReference type="Proteomes" id="UP000177040">
    <property type="component" value="Unassembled WGS sequence"/>
</dbReference>
<organism evidence="1 2">
    <name type="scientific">Candidatus Magasanikbacteria bacterium RIFCSPLOWO2_01_FULL_40_15</name>
    <dbReference type="NCBI Taxonomy" id="1798686"/>
    <lineage>
        <taxon>Bacteria</taxon>
        <taxon>Candidatus Magasanikiibacteriota</taxon>
    </lineage>
</organism>
<dbReference type="AlphaFoldDB" id="A0A1F6N2P6"/>
<evidence type="ECO:0008006" key="3">
    <source>
        <dbReference type="Google" id="ProtNLM"/>
    </source>
</evidence>
<gene>
    <name evidence="1" type="ORF">A2983_03720</name>
</gene>
<dbReference type="SUPFAM" id="SSF53067">
    <property type="entry name" value="Actin-like ATPase domain"/>
    <property type="match status" value="1"/>
</dbReference>
<protein>
    <recommendedName>
        <fullName evidence="3">Gcp-like domain-containing protein</fullName>
    </recommendedName>
</protein>
<dbReference type="Gene3D" id="3.30.420.40">
    <property type="match status" value="1"/>
</dbReference>
<evidence type="ECO:0000313" key="1">
    <source>
        <dbReference type="EMBL" id="OGH78154.1"/>
    </source>
</evidence>
<sequence>MYILVDPSEKDRIKIIGFDETNIETEVFDAINREILFSLDYFLLARKMDKKNVQGIAVVVGVGGFTSTRLATTLANAWHFVENIPLLAISVDEVMEPQKLIKKFNLDSDKSRGLNVRQYILAEYSGEPNIGL</sequence>
<reference evidence="1 2" key="1">
    <citation type="journal article" date="2016" name="Nat. Commun.">
        <title>Thousands of microbial genomes shed light on interconnected biogeochemical processes in an aquifer system.</title>
        <authorList>
            <person name="Anantharaman K."/>
            <person name="Brown C.T."/>
            <person name="Hug L.A."/>
            <person name="Sharon I."/>
            <person name="Castelle C.J."/>
            <person name="Probst A.J."/>
            <person name="Thomas B.C."/>
            <person name="Singh A."/>
            <person name="Wilkins M.J."/>
            <person name="Karaoz U."/>
            <person name="Brodie E.L."/>
            <person name="Williams K.H."/>
            <person name="Hubbard S.S."/>
            <person name="Banfield J.F."/>
        </authorList>
    </citation>
    <scope>NUCLEOTIDE SEQUENCE [LARGE SCALE GENOMIC DNA]</scope>
</reference>
<name>A0A1F6N2P6_9BACT</name>
<dbReference type="InterPro" id="IPR043129">
    <property type="entry name" value="ATPase_NBD"/>
</dbReference>
<evidence type="ECO:0000313" key="2">
    <source>
        <dbReference type="Proteomes" id="UP000177040"/>
    </source>
</evidence>
<accession>A0A1F6N2P6</accession>
<comment type="caution">
    <text evidence="1">The sequence shown here is derived from an EMBL/GenBank/DDBJ whole genome shotgun (WGS) entry which is preliminary data.</text>
</comment>
<proteinExistence type="predicted"/>